<dbReference type="PANTHER" id="PTHR43317:SF1">
    <property type="entry name" value="THERMOSPERMINE SYNTHASE ACAULIS5"/>
    <property type="match status" value="1"/>
</dbReference>
<dbReference type="Pfam" id="PF01564">
    <property type="entry name" value="Spermine_synth"/>
    <property type="match status" value="1"/>
</dbReference>
<dbReference type="Gene3D" id="3.40.50.150">
    <property type="entry name" value="Vaccinia Virus protein VP39"/>
    <property type="match status" value="1"/>
</dbReference>
<organism evidence="3 4">
    <name type="scientific">Puccinia coronata f. sp. avenae</name>
    <dbReference type="NCBI Taxonomy" id="200324"/>
    <lineage>
        <taxon>Eukaryota</taxon>
        <taxon>Fungi</taxon>
        <taxon>Dikarya</taxon>
        <taxon>Basidiomycota</taxon>
        <taxon>Pucciniomycotina</taxon>
        <taxon>Pucciniomycetes</taxon>
        <taxon>Pucciniales</taxon>
        <taxon>Pucciniaceae</taxon>
        <taxon>Puccinia</taxon>
    </lineage>
</organism>
<keyword evidence="4" id="KW-1185">Reference proteome</keyword>
<proteinExistence type="predicted"/>
<evidence type="ECO:0008006" key="5">
    <source>
        <dbReference type="Google" id="ProtNLM"/>
    </source>
</evidence>
<dbReference type="OrthoDB" id="2016285at2759"/>
<sequence length="622" mass="68838">MRISEKQNQDRTLLPSIIATLFALAISRKACQLALHPLFGSTGSQYHLDRSLQIIDLLLVPLTRSLLPCLAPTSMTVSSILAAFLVWRAPDTFGRWLANHAGSLDVYRGPLIFQLAAYWPIRWAGMAVSHAAAVNLINQYTKPTLQENKIIDTIYRISLPLALHSISQAMLPWASRVLDYLPACQIFDITPALLLASALLSSIMELSKGTRFLPIKRVNAAIVVFCIAGSLLLPFPKQLCRDPDGWEVNPTGDVAYIPLARKLSSTGMLLVGELTQKDGSQFRFLRCDHSLLGGIWIGLARQDVLSRSAHSSPPMTPEDIDRQAVLEAESVYPTFILQSAVRLVERSPGNSTVRQGKPKALILGVGVGVSARVLMNDGVVLTVVEIDAVVYEYAQQYFGFPTPEGGIFLEDARAYLHRQDQGQDAGPFDYVIHDVFTGGSVPSSLFTLECWQAIRAKLKDDGVLAVNFVGRPASEAASFVLTTLFRVFPFCRAFSEDSGAPLSDSDYQNMVIFCSPTGRPRFRKPTEIEGFEPSVYQSRVLASFEAHEFDLGRLAASSGHVGPEEEEEDRDGQAETLPTTRESFILTDHNSAQLDRAQIHNALFHWEIMRKVLPQEVWNSYY</sequence>
<gene>
    <name evidence="3" type="ORF">PCANC_05918</name>
    <name evidence="2" type="ORF">PCANC_09262</name>
</gene>
<name>A0A2N5VYA4_9BASI</name>
<dbReference type="InterPro" id="IPR029063">
    <property type="entry name" value="SAM-dependent_MTases_sf"/>
</dbReference>
<dbReference type="Proteomes" id="UP000235388">
    <property type="component" value="Unassembled WGS sequence"/>
</dbReference>
<dbReference type="SUPFAM" id="SSF53335">
    <property type="entry name" value="S-adenosyl-L-methionine-dependent methyltransferases"/>
    <property type="match status" value="1"/>
</dbReference>
<dbReference type="EMBL" id="PGCJ01000806">
    <property type="protein sequence ID" value="PLW19856.1"/>
    <property type="molecule type" value="Genomic_DNA"/>
</dbReference>
<evidence type="ECO:0000256" key="1">
    <source>
        <dbReference type="ARBA" id="ARBA00023115"/>
    </source>
</evidence>
<evidence type="ECO:0000313" key="3">
    <source>
        <dbReference type="EMBL" id="PLW54912.1"/>
    </source>
</evidence>
<protein>
    <recommendedName>
        <fullName evidence="5">PABS domain-containing protein</fullName>
    </recommendedName>
</protein>
<accession>A0A2N5VYA4</accession>
<comment type="caution">
    <text evidence="3">The sequence shown here is derived from an EMBL/GenBank/DDBJ whole genome shotgun (WGS) entry which is preliminary data.</text>
</comment>
<reference evidence="3 4" key="1">
    <citation type="submission" date="2017-11" db="EMBL/GenBank/DDBJ databases">
        <title>De novo assembly and phasing of dikaryotic genomes from two isolates of Puccinia coronata f. sp. avenae, the causal agent of oat crown rust.</title>
        <authorList>
            <person name="Miller M.E."/>
            <person name="Zhang Y."/>
            <person name="Omidvar V."/>
            <person name="Sperschneider J."/>
            <person name="Schwessinger B."/>
            <person name="Raley C."/>
            <person name="Palmer J.M."/>
            <person name="Garnica D."/>
            <person name="Upadhyaya N."/>
            <person name="Rathjen J."/>
            <person name="Taylor J.M."/>
            <person name="Park R.F."/>
            <person name="Dodds P.N."/>
            <person name="Hirsch C.D."/>
            <person name="Kianian S.F."/>
            <person name="Figueroa M."/>
        </authorList>
    </citation>
    <scope>NUCLEOTIDE SEQUENCE [LARGE SCALE GENOMIC DNA]</scope>
    <source>
        <strain evidence="3">12NC29</strain>
    </source>
</reference>
<dbReference type="NCBIfam" id="NF037959">
    <property type="entry name" value="MFS_SpdSyn"/>
    <property type="match status" value="1"/>
</dbReference>
<keyword evidence="1" id="KW-0620">Polyamine biosynthesis</keyword>
<dbReference type="PANTHER" id="PTHR43317">
    <property type="entry name" value="THERMOSPERMINE SYNTHASE ACAULIS5"/>
    <property type="match status" value="1"/>
</dbReference>
<evidence type="ECO:0000313" key="4">
    <source>
        <dbReference type="Proteomes" id="UP000235388"/>
    </source>
</evidence>
<dbReference type="EMBL" id="PGCJ01000039">
    <property type="protein sequence ID" value="PLW54912.1"/>
    <property type="molecule type" value="Genomic_DNA"/>
</dbReference>
<dbReference type="STRING" id="200324.A0A2N5VYA4"/>
<dbReference type="GO" id="GO:0006596">
    <property type="term" value="P:polyamine biosynthetic process"/>
    <property type="evidence" value="ECO:0007669"/>
    <property type="project" value="UniProtKB-KW"/>
</dbReference>
<dbReference type="AlphaFoldDB" id="A0A2N5VYA4"/>
<evidence type="ECO:0000313" key="2">
    <source>
        <dbReference type="EMBL" id="PLW19856.1"/>
    </source>
</evidence>